<evidence type="ECO:0000313" key="1">
    <source>
        <dbReference type="EMBL" id="MBF8642702.1"/>
    </source>
</evidence>
<proteinExistence type="predicted"/>
<dbReference type="Proteomes" id="UP000250443">
    <property type="component" value="Unassembled WGS sequence"/>
</dbReference>
<reference evidence="2 3" key="1">
    <citation type="submission" date="2018-06" db="EMBL/GenBank/DDBJ databases">
        <authorList>
            <consortium name="Pathogen Informatics"/>
            <person name="Doyle S."/>
        </authorList>
    </citation>
    <scope>NUCLEOTIDE SEQUENCE [LARGE SCALE GENOMIC DNA]</scope>
    <source>
        <strain evidence="2 3">NCTC11842</strain>
    </source>
</reference>
<dbReference type="Proteomes" id="UP000626180">
    <property type="component" value="Unassembled WGS sequence"/>
</dbReference>
<evidence type="ECO:0000313" key="3">
    <source>
        <dbReference type="Proteomes" id="UP000250443"/>
    </source>
</evidence>
<dbReference type="EMBL" id="UAUF01000016">
    <property type="protein sequence ID" value="SPZ16813.1"/>
    <property type="molecule type" value="Genomic_DNA"/>
</dbReference>
<dbReference type="AlphaFoldDB" id="A0A2X2DCX9"/>
<keyword evidence="4" id="KW-1185">Reference proteome</keyword>
<gene>
    <name evidence="1" type="ORF">IRZ65_18670</name>
    <name evidence="2" type="ORF">NCTC11842_05853</name>
</gene>
<evidence type="ECO:0000313" key="2">
    <source>
        <dbReference type="EMBL" id="SPZ16813.1"/>
    </source>
</evidence>
<dbReference type="Gene3D" id="3.10.450.50">
    <property type="match status" value="1"/>
</dbReference>
<accession>A0A2X2DCX9</accession>
<sequence>MNVQLSNVAGTYLDISNDGNVSQRKNCFCSQITVSGESKTHERIKAIEAWQYETQGAVSYPVQPLHAVPGEGRLTVFAQLTGNFPASPVQPGYIFLLEGDQVCSLEIMAC</sequence>
<protein>
    <submittedName>
        <fullName evidence="1">Nuclear transport factor 2 family protein</fullName>
    </submittedName>
</protein>
<organism evidence="2 3">
    <name type="scientific">Pseudomonas luteola</name>
    <dbReference type="NCBI Taxonomy" id="47886"/>
    <lineage>
        <taxon>Bacteria</taxon>
        <taxon>Pseudomonadati</taxon>
        <taxon>Pseudomonadota</taxon>
        <taxon>Gammaproteobacteria</taxon>
        <taxon>Pseudomonadales</taxon>
        <taxon>Pseudomonadaceae</taxon>
        <taxon>Pseudomonas</taxon>
    </lineage>
</organism>
<dbReference type="RefSeq" id="WP_073450466.1">
    <property type="nucleotide sequence ID" value="NZ_CP069263.1"/>
</dbReference>
<name>A0A2X2DCX9_PSELU</name>
<reference evidence="1 4" key="2">
    <citation type="submission" date="2020-10" db="EMBL/GenBank/DDBJ databases">
        <title>Genome sequences of Pseudomonas isolates.</title>
        <authorList>
            <person name="Wessels L."/>
            <person name="Reich F."/>
            <person name="Hammerl J."/>
        </authorList>
    </citation>
    <scope>NUCLEOTIDE SEQUENCE [LARGE SCALE GENOMIC DNA]</scope>
    <source>
        <strain evidence="1 4">20-MO00624-0</strain>
    </source>
</reference>
<evidence type="ECO:0000313" key="4">
    <source>
        <dbReference type="Proteomes" id="UP000626180"/>
    </source>
</evidence>
<dbReference type="EMBL" id="JADMCD010000011">
    <property type="protein sequence ID" value="MBF8642702.1"/>
    <property type="molecule type" value="Genomic_DNA"/>
</dbReference>